<dbReference type="Pfam" id="PF03013">
    <property type="entry name" value="Pyr_excise"/>
    <property type="match status" value="1"/>
</dbReference>
<dbReference type="Proteomes" id="UP000185511">
    <property type="component" value="Chromosome"/>
</dbReference>
<dbReference type="InterPro" id="IPR004260">
    <property type="entry name" value="Pyr-dimer_DNA_glycosylase"/>
</dbReference>
<dbReference type="KEGG" id="acad:UA74_23320"/>
<gene>
    <name evidence="2" type="ORF">UA74_23320</name>
</gene>
<evidence type="ECO:0000256" key="1">
    <source>
        <dbReference type="SAM" id="MobiDB-lite"/>
    </source>
</evidence>
<protein>
    <recommendedName>
        <fullName evidence="4">Cytoplasmic protein</fullName>
    </recommendedName>
</protein>
<keyword evidence="3" id="KW-1185">Reference proteome</keyword>
<organism evidence="2 3">
    <name type="scientific">Actinoalloteichus fjordicus</name>
    <dbReference type="NCBI Taxonomy" id="1612552"/>
    <lineage>
        <taxon>Bacteria</taxon>
        <taxon>Bacillati</taxon>
        <taxon>Actinomycetota</taxon>
        <taxon>Actinomycetes</taxon>
        <taxon>Pseudonocardiales</taxon>
        <taxon>Pseudonocardiaceae</taxon>
        <taxon>Actinoalloteichus</taxon>
    </lineage>
</organism>
<evidence type="ECO:0000313" key="2">
    <source>
        <dbReference type="EMBL" id="APU16682.1"/>
    </source>
</evidence>
<feature type="region of interest" description="Disordered" evidence="1">
    <location>
        <begin position="237"/>
        <end position="256"/>
    </location>
</feature>
<feature type="compositionally biased region" description="Low complexity" evidence="1">
    <location>
        <begin position="414"/>
        <end position="430"/>
    </location>
</feature>
<feature type="compositionally biased region" description="Basic and acidic residues" evidence="1">
    <location>
        <begin position="330"/>
        <end position="343"/>
    </location>
</feature>
<accession>A0AAC9LH49</accession>
<sequence length="430" mass="47016">MQTFLPCVDFDDCAAVLDTRRLGRQRVEVLQILRALTWPDYGWKNHPAVGMWRGFTRALVCYGVTICEHWRSLGGQDTVLPQLLKFTGGVRDEQWALAEFGMLPPWLGMPALHVSHRSALVGKDPEHYRPVFPDAQTGLPYVWPRPLFPHWPLRRRHADGATRREAAVLLDEPVLPLETDWIVARLGAGRDAEFVGSPEACDLLALYAGLRTAGRTLWLARQTGEPDSVVPAIRPRRTLAGGSTTPSPARIGRQPGAVEQAAEAAEWREQVEFLFHSLPSWHPQAEPAPGELTPVETTASLIGPVPPDVGLIVLADPPHPATGGLPPAAEQHRGPRRTADTRPRVHRRTEHGGAASPLGPVHDTSGPGPLRLLTSVDDHRPLGTREPGHRGPAPSPAQRTTAHRDDARPSTAGRLPVDLPVLRLRPAPTD</sequence>
<feature type="compositionally biased region" description="Basic and acidic residues" evidence="1">
    <location>
        <begin position="376"/>
        <end position="389"/>
    </location>
</feature>
<evidence type="ECO:0000313" key="3">
    <source>
        <dbReference type="Proteomes" id="UP000185511"/>
    </source>
</evidence>
<dbReference type="RefSeq" id="WP_075742184.1">
    <property type="nucleotide sequence ID" value="NZ_CP016076.1"/>
</dbReference>
<name>A0AAC9LH49_9PSEU</name>
<dbReference type="NCBIfam" id="NF038085">
    <property type="entry name" value="MSMEG_6728_fam"/>
    <property type="match status" value="1"/>
</dbReference>
<dbReference type="AlphaFoldDB" id="A0AAC9LH49"/>
<reference evidence="3" key="1">
    <citation type="submission" date="2016-06" db="EMBL/GenBank/DDBJ databases">
        <title>Complete genome sequence of Actinoalloteichus fjordicus DSM 46855 (=ADI127-17), type strain of the new species Actinoalloteichus fjordicus.</title>
        <authorList>
            <person name="Ruckert C."/>
            <person name="Nouioui I."/>
            <person name="Willmese J."/>
            <person name="van Wezel G."/>
            <person name="Klenk H.-P."/>
            <person name="Kalinowski J."/>
            <person name="Zotchev S.B."/>
        </authorList>
    </citation>
    <scope>NUCLEOTIDE SEQUENCE [LARGE SCALE GENOMIC DNA]</scope>
    <source>
        <strain evidence="3">ADI127-7</strain>
    </source>
</reference>
<evidence type="ECO:0008006" key="4">
    <source>
        <dbReference type="Google" id="ProtNLM"/>
    </source>
</evidence>
<feature type="region of interest" description="Disordered" evidence="1">
    <location>
        <begin position="311"/>
        <end position="430"/>
    </location>
</feature>
<proteinExistence type="predicted"/>
<dbReference type="EMBL" id="CP016076">
    <property type="protein sequence ID" value="APU16682.1"/>
    <property type="molecule type" value="Genomic_DNA"/>
</dbReference>